<feature type="region of interest" description="Disordered" evidence="1">
    <location>
        <begin position="92"/>
        <end position="120"/>
    </location>
</feature>
<proteinExistence type="predicted"/>
<feature type="compositionally biased region" description="Low complexity" evidence="1">
    <location>
        <begin position="422"/>
        <end position="440"/>
    </location>
</feature>
<feature type="compositionally biased region" description="Polar residues" evidence="1">
    <location>
        <begin position="381"/>
        <end position="390"/>
    </location>
</feature>
<sequence>SAFPISDIRDRVPSDSSNADIYPPRGTGESLLLFGFDLMQLPRWMLDCQNPGAGFVFRGVCIPFFCFNFNFSTKNPRHPITALQRMAESGAQLPRLQQTAGAPAAAPTTPASTSLHLHSGAQRSQRRMTCLIMPTSYKRMCCLDGYLDSQKLVYQYQLHSPKFSVDHRGAERDSGAHQDAGGGGAKTAPKSKSGGAGSSSGRRPGEADRPEQIGQSKQTERVAKRREGDILKDQREIRVARREMTGQQQTENQRLNRGMSGTPRSSGTISNKLTTLVHQRMQEALQQREEDLNSGRKVMNKSLSLSRQYRAKLDSLQLKRLEVDRLMADYEKRLRLETELGDDLGMEAIKGGELSLQQLRQRQLGEKEKVRQDREEETSVEEQLNSAGSPPSSPIRNERLDAKKRQDDRELIDTRTALNMETRGGSASWTRSSSWPTRTGDGCELNSASMRPRDRRRQQTEEQMSERREAADESEATYAERAQQRAAAAQRGGSRRGATTLPVVSKLEDEEASLYQRVRSTEASRQDEEQQVRRLAAQLRRARGRGASESLQRLAASNREARQLEEELLRHQSRLDSLTAEREEAYLRLEGKRLELARDRDTMEREKLERDRMLSIGENK</sequence>
<feature type="compositionally biased region" description="Basic and acidic residues" evidence="1">
    <location>
        <begin position="396"/>
        <end position="413"/>
    </location>
</feature>
<reference evidence="3" key="1">
    <citation type="submission" date="2016-11" db="UniProtKB">
        <authorList>
            <consortium name="WormBaseParasite"/>
        </authorList>
    </citation>
    <scope>IDENTIFICATION</scope>
</reference>
<feature type="region of interest" description="Disordered" evidence="1">
    <location>
        <begin position="166"/>
        <end position="270"/>
    </location>
</feature>
<feature type="compositionally biased region" description="Low complexity" evidence="1">
    <location>
        <begin position="476"/>
        <end position="500"/>
    </location>
</feature>
<organism evidence="2 3">
    <name type="scientific">Macrostomum lignano</name>
    <dbReference type="NCBI Taxonomy" id="282301"/>
    <lineage>
        <taxon>Eukaryota</taxon>
        <taxon>Metazoa</taxon>
        <taxon>Spiralia</taxon>
        <taxon>Lophotrochozoa</taxon>
        <taxon>Platyhelminthes</taxon>
        <taxon>Rhabditophora</taxon>
        <taxon>Macrostomorpha</taxon>
        <taxon>Macrostomida</taxon>
        <taxon>Macrostomidae</taxon>
        <taxon>Macrostomum</taxon>
    </lineage>
</organism>
<feature type="compositionally biased region" description="Low complexity" evidence="1">
    <location>
        <begin position="99"/>
        <end position="111"/>
    </location>
</feature>
<feature type="compositionally biased region" description="Basic and acidic residues" evidence="1">
    <location>
        <begin position="166"/>
        <end position="176"/>
    </location>
</feature>
<dbReference type="Proteomes" id="UP000095280">
    <property type="component" value="Unplaced"/>
</dbReference>
<feature type="compositionally biased region" description="Basic and acidic residues" evidence="1">
    <location>
        <begin position="363"/>
        <end position="374"/>
    </location>
</feature>
<feature type="compositionally biased region" description="Basic and acidic residues" evidence="1">
    <location>
        <begin position="218"/>
        <end position="244"/>
    </location>
</feature>
<name>A0A1I8GK19_9PLAT</name>
<feature type="region of interest" description="Disordered" evidence="1">
    <location>
        <begin position="600"/>
        <end position="620"/>
    </location>
</feature>
<keyword evidence="2" id="KW-1185">Reference proteome</keyword>
<dbReference type="AlphaFoldDB" id="A0A1I8GK19"/>
<accession>A0A1I8GK19</accession>
<feature type="compositionally biased region" description="Polar residues" evidence="1">
    <location>
        <begin position="245"/>
        <end position="255"/>
    </location>
</feature>
<feature type="region of interest" description="Disordered" evidence="1">
    <location>
        <begin position="363"/>
        <end position="504"/>
    </location>
</feature>
<dbReference type="WBParaSite" id="maker-uti_cns_0002204-snap-gene-0.2-mRNA-1">
    <property type="protein sequence ID" value="maker-uti_cns_0002204-snap-gene-0.2-mRNA-1"/>
    <property type="gene ID" value="maker-uti_cns_0002204-snap-gene-0.2"/>
</dbReference>
<evidence type="ECO:0000313" key="3">
    <source>
        <dbReference type="WBParaSite" id="maker-uti_cns_0002204-snap-gene-0.2-mRNA-1"/>
    </source>
</evidence>
<evidence type="ECO:0000256" key="1">
    <source>
        <dbReference type="SAM" id="MobiDB-lite"/>
    </source>
</evidence>
<protein>
    <submittedName>
        <fullName evidence="3">Lebercilin domain-containing protein</fullName>
    </submittedName>
</protein>
<feature type="region of interest" description="Disordered" evidence="1">
    <location>
        <begin position="1"/>
        <end position="23"/>
    </location>
</feature>
<evidence type="ECO:0000313" key="2">
    <source>
        <dbReference type="Proteomes" id="UP000095280"/>
    </source>
</evidence>
<feature type="compositionally biased region" description="Basic and acidic residues" evidence="1">
    <location>
        <begin position="457"/>
        <end position="471"/>
    </location>
</feature>